<evidence type="ECO:0000313" key="2">
    <source>
        <dbReference type="Proteomes" id="UP000195442"/>
    </source>
</evidence>
<accession>A0A1R4H4F7</accession>
<proteinExistence type="predicted"/>
<dbReference type="OrthoDB" id="1936598at2"/>
<gene>
    <name evidence="1" type="ORF">CRENPOLYSF2_2040005</name>
</gene>
<dbReference type="RefSeq" id="WP_143341488.1">
    <property type="nucleotide sequence ID" value="NZ_FUKJ01000118.1"/>
</dbReference>
<keyword evidence="2" id="KW-1185">Reference proteome</keyword>
<dbReference type="AlphaFoldDB" id="A0A1R4H4F7"/>
<dbReference type="EMBL" id="FUKJ01000118">
    <property type="protein sequence ID" value="SJM91124.1"/>
    <property type="molecule type" value="Genomic_DNA"/>
</dbReference>
<sequence length="186" mass="22337">MMGQFIKFGLCTKIICPEKEKNKIEKYYKKFDEFITDFEKQTNINTKIFNFNEEDSGYIFTLKDELLTPDNLNNFLKDFFYDIYDEKHLKIYCDDIYDDIKTKNSVHDLIAFAEEKPHQNFQLSYSRSAVTVPFGEHIYMEYEYIVLFLNGKAYMECYGEFFSYIEKLLRVRHAHPQIGAMKIFLD</sequence>
<evidence type="ECO:0000313" key="1">
    <source>
        <dbReference type="EMBL" id="SJM91124.1"/>
    </source>
</evidence>
<name>A0A1R4H4F7_9GAMM</name>
<dbReference type="Proteomes" id="UP000195442">
    <property type="component" value="Unassembled WGS sequence"/>
</dbReference>
<organism evidence="1 2">
    <name type="scientific">Crenothrix polyspora</name>
    <dbReference type="NCBI Taxonomy" id="360316"/>
    <lineage>
        <taxon>Bacteria</taxon>
        <taxon>Pseudomonadati</taxon>
        <taxon>Pseudomonadota</taxon>
        <taxon>Gammaproteobacteria</taxon>
        <taxon>Methylococcales</taxon>
        <taxon>Crenotrichaceae</taxon>
        <taxon>Crenothrix</taxon>
    </lineage>
</organism>
<reference evidence="2" key="1">
    <citation type="submission" date="2017-02" db="EMBL/GenBank/DDBJ databases">
        <authorList>
            <person name="Daims H."/>
        </authorList>
    </citation>
    <scope>NUCLEOTIDE SEQUENCE [LARGE SCALE GENOMIC DNA]</scope>
</reference>
<protein>
    <submittedName>
        <fullName evidence="1">Uncharacterized protein</fullName>
    </submittedName>
</protein>